<gene>
    <name evidence="1" type="primary">ga24597</name>
    <name evidence="1" type="ORF">PR202_ga24597</name>
</gene>
<accession>A0AAV5D951</accession>
<evidence type="ECO:0000313" key="2">
    <source>
        <dbReference type="Proteomes" id="UP001054889"/>
    </source>
</evidence>
<organism evidence="1 2">
    <name type="scientific">Eleusine coracana subsp. coracana</name>
    <dbReference type="NCBI Taxonomy" id="191504"/>
    <lineage>
        <taxon>Eukaryota</taxon>
        <taxon>Viridiplantae</taxon>
        <taxon>Streptophyta</taxon>
        <taxon>Embryophyta</taxon>
        <taxon>Tracheophyta</taxon>
        <taxon>Spermatophyta</taxon>
        <taxon>Magnoliopsida</taxon>
        <taxon>Liliopsida</taxon>
        <taxon>Poales</taxon>
        <taxon>Poaceae</taxon>
        <taxon>PACMAD clade</taxon>
        <taxon>Chloridoideae</taxon>
        <taxon>Cynodonteae</taxon>
        <taxon>Eleusininae</taxon>
        <taxon>Eleusine</taxon>
    </lineage>
</organism>
<keyword evidence="2" id="KW-1185">Reference proteome</keyword>
<proteinExistence type="predicted"/>
<evidence type="ECO:0000313" key="1">
    <source>
        <dbReference type="EMBL" id="GJN06829.1"/>
    </source>
</evidence>
<reference evidence="1" key="1">
    <citation type="journal article" date="2018" name="DNA Res.">
        <title>Multiple hybrid de novo genome assembly of finger millet, an orphan allotetraploid crop.</title>
        <authorList>
            <person name="Hatakeyama M."/>
            <person name="Aluri S."/>
            <person name="Balachadran M.T."/>
            <person name="Sivarajan S.R."/>
            <person name="Patrignani A."/>
            <person name="Gruter S."/>
            <person name="Poveda L."/>
            <person name="Shimizu-Inatsugi R."/>
            <person name="Baeten J."/>
            <person name="Francoijs K.J."/>
            <person name="Nataraja K.N."/>
            <person name="Reddy Y.A.N."/>
            <person name="Phadnis S."/>
            <person name="Ravikumar R.L."/>
            <person name="Schlapbach R."/>
            <person name="Sreeman S.M."/>
            <person name="Shimizu K.K."/>
        </authorList>
    </citation>
    <scope>NUCLEOTIDE SEQUENCE</scope>
</reference>
<reference evidence="1" key="2">
    <citation type="submission" date="2021-12" db="EMBL/GenBank/DDBJ databases">
        <title>Resequencing data analysis of finger millet.</title>
        <authorList>
            <person name="Hatakeyama M."/>
            <person name="Aluri S."/>
            <person name="Balachadran M.T."/>
            <person name="Sivarajan S.R."/>
            <person name="Poveda L."/>
            <person name="Shimizu-Inatsugi R."/>
            <person name="Schlapbach R."/>
            <person name="Sreeman S.M."/>
            <person name="Shimizu K.K."/>
        </authorList>
    </citation>
    <scope>NUCLEOTIDE SEQUENCE</scope>
</reference>
<dbReference type="Proteomes" id="UP001054889">
    <property type="component" value="Unassembled WGS sequence"/>
</dbReference>
<dbReference type="AlphaFoldDB" id="A0AAV5D951"/>
<name>A0AAV5D951_ELECO</name>
<comment type="caution">
    <text evidence="1">The sequence shown here is derived from an EMBL/GenBank/DDBJ whole genome shotgun (WGS) entry which is preliminary data.</text>
</comment>
<protein>
    <submittedName>
        <fullName evidence="1">Uncharacterized protein</fullName>
    </submittedName>
</protein>
<sequence>MSALQLPLGAIDKYDGQRRAFLWLGEDTVSGAQCLVAWDAVTRPLEQGGGGLVSVILQSRTTVCY</sequence>
<dbReference type="EMBL" id="BQKI01000013">
    <property type="protein sequence ID" value="GJN06829.1"/>
    <property type="molecule type" value="Genomic_DNA"/>
</dbReference>